<dbReference type="VEuPathDB" id="FungiDB:FUN_006562"/>
<feature type="compositionally biased region" description="Polar residues" evidence="1">
    <location>
        <begin position="37"/>
        <end position="51"/>
    </location>
</feature>
<evidence type="ECO:0000313" key="5">
    <source>
        <dbReference type="Proteomes" id="UP000234323"/>
    </source>
</evidence>
<dbReference type="VEuPathDB" id="FungiDB:RhiirFUN_010686"/>
<comment type="caution">
    <text evidence="3">The sequence shown here is derived from an EMBL/GenBank/DDBJ whole genome shotgun (WGS) entry which is preliminary data.</text>
</comment>
<reference evidence="3 5" key="1">
    <citation type="submission" date="2015-10" db="EMBL/GenBank/DDBJ databases">
        <title>Genome analyses suggest a sexual origin of heterokaryosis in a supposedly ancient asexual fungus.</title>
        <authorList>
            <person name="Ropars J."/>
            <person name="Sedzielewska K."/>
            <person name="Noel J."/>
            <person name="Charron P."/>
            <person name="Farinelli L."/>
            <person name="Marton T."/>
            <person name="Kruger M."/>
            <person name="Pelin A."/>
            <person name="Brachmann A."/>
            <person name="Corradi N."/>
        </authorList>
    </citation>
    <scope>NUCLEOTIDE SEQUENCE [LARGE SCALE GENOMIC DNA]</scope>
    <source>
        <strain evidence="3 5">A4</strain>
    </source>
</reference>
<protein>
    <recommendedName>
        <fullName evidence="2">ZSWIM1/3 RNaseH-like domain-containing protein</fullName>
    </recommendedName>
</protein>
<dbReference type="EMBL" id="LLXI01005079">
    <property type="protein sequence ID" value="PKY61226.1"/>
    <property type="molecule type" value="Genomic_DNA"/>
</dbReference>
<feature type="compositionally biased region" description="Polar residues" evidence="1">
    <location>
        <begin position="1"/>
        <end position="16"/>
    </location>
</feature>
<feature type="compositionally biased region" description="Basic and acidic residues" evidence="1">
    <location>
        <begin position="18"/>
        <end position="34"/>
    </location>
</feature>
<evidence type="ECO:0000259" key="2">
    <source>
        <dbReference type="Pfam" id="PF21056"/>
    </source>
</evidence>
<feature type="domain" description="ZSWIM1/3 RNaseH-like" evidence="2">
    <location>
        <begin position="182"/>
        <end position="250"/>
    </location>
</feature>
<dbReference type="VEuPathDB" id="FungiDB:RhiirA1_476514"/>
<dbReference type="Proteomes" id="UP000234323">
    <property type="component" value="Unassembled WGS sequence"/>
</dbReference>
<keyword evidence="5" id="KW-1185">Reference proteome</keyword>
<gene>
    <name evidence="3" type="ORF">RhiirA4_464510</name>
    <name evidence="4" type="ORF">RhiirA4_485916</name>
</gene>
<feature type="region of interest" description="Disordered" evidence="1">
    <location>
        <begin position="1"/>
        <end position="51"/>
    </location>
</feature>
<proteinExistence type="predicted"/>
<evidence type="ECO:0000313" key="4">
    <source>
        <dbReference type="EMBL" id="PKY61226.1"/>
    </source>
</evidence>
<dbReference type="VEuPathDB" id="FungiDB:FUN_012092"/>
<dbReference type="AlphaFoldDB" id="A0A2I1GQE4"/>
<evidence type="ECO:0000256" key="1">
    <source>
        <dbReference type="SAM" id="MobiDB-lite"/>
    </source>
</evidence>
<dbReference type="Pfam" id="PF21056">
    <property type="entry name" value="ZSWIM1-3_RNaseH-like"/>
    <property type="match status" value="1"/>
</dbReference>
<sequence>MNTFESNIQESVNTLITPHEETERISEQVYHQDDTNNEQVETSNIASQNLESEDSTTSLCIGHTYRSWNDVDVVMKTYGKKHGFVIIKKRLVIEIVNRNVNNILEYSSKYCHIPENVLNEVQFLTEHENLPITTQRKLLKAKFLTISILDVDLTNAIQKYKVKPDVEHDASYLLKILIEHKSNDPGWFVEFQLDQENRLTWLYWMSPTQIALWLEYHDVILNDNTAKTNRYNMPLSLFLAVDNNTRSHLVA</sequence>
<evidence type="ECO:0000313" key="3">
    <source>
        <dbReference type="EMBL" id="PKY48807.1"/>
    </source>
</evidence>
<dbReference type="PANTHER" id="PTHR47718">
    <property type="entry name" value="OS01G0519700 PROTEIN"/>
    <property type="match status" value="1"/>
</dbReference>
<dbReference type="InterPro" id="IPR048324">
    <property type="entry name" value="ZSWIM1-3_RNaseH-like"/>
</dbReference>
<dbReference type="EMBL" id="LLXI01000674">
    <property type="protein sequence ID" value="PKY48807.1"/>
    <property type="molecule type" value="Genomic_DNA"/>
</dbReference>
<accession>A0A2I1GQE4</accession>
<dbReference type="VEuPathDB" id="FungiDB:RhiirFUN_011125"/>
<name>A0A2I1GQE4_9GLOM</name>
<organism evidence="3 5">
    <name type="scientific">Rhizophagus irregularis</name>
    <dbReference type="NCBI Taxonomy" id="588596"/>
    <lineage>
        <taxon>Eukaryota</taxon>
        <taxon>Fungi</taxon>
        <taxon>Fungi incertae sedis</taxon>
        <taxon>Mucoromycota</taxon>
        <taxon>Glomeromycotina</taxon>
        <taxon>Glomeromycetes</taxon>
        <taxon>Glomerales</taxon>
        <taxon>Glomeraceae</taxon>
        <taxon>Rhizophagus</taxon>
    </lineage>
</organism>